<protein>
    <submittedName>
        <fullName evidence="3">PiggyBac transposable element-derived protein 4</fullName>
    </submittedName>
</protein>
<evidence type="ECO:0000259" key="2">
    <source>
        <dbReference type="Pfam" id="PF13843"/>
    </source>
</evidence>
<keyword evidence="4" id="KW-1185">Reference proteome</keyword>
<comment type="caution">
    <text evidence="3">The sequence shown here is derived from an EMBL/GenBank/DDBJ whole genome shotgun (WGS) entry which is preliminary data.</text>
</comment>
<organism evidence="3 4">
    <name type="scientific">Geodia barretti</name>
    <name type="common">Barrett's horny sponge</name>
    <dbReference type="NCBI Taxonomy" id="519541"/>
    <lineage>
        <taxon>Eukaryota</taxon>
        <taxon>Metazoa</taxon>
        <taxon>Porifera</taxon>
        <taxon>Demospongiae</taxon>
        <taxon>Heteroscleromorpha</taxon>
        <taxon>Tetractinellida</taxon>
        <taxon>Astrophorina</taxon>
        <taxon>Geodiidae</taxon>
        <taxon>Geodia</taxon>
    </lineage>
</organism>
<dbReference type="Proteomes" id="UP001174909">
    <property type="component" value="Unassembled WGS sequence"/>
</dbReference>
<feature type="compositionally biased region" description="Acidic residues" evidence="1">
    <location>
        <begin position="24"/>
        <end position="41"/>
    </location>
</feature>
<sequence>MASTQEVFTAAQVGSILEDDTEFVFSGSDDDFDALLDEDLDPLEREQVRDHTPEPSPAPSETPSFPGPSPGPSTQHATLPTHSRETNRYAASCLASSNPSSGPVPEWSTSEEEIRAYLGLSILMGITKLPDLYDYWSTSDVLHNFAIASRISRKRFLEIQRYLHDFAVYTGKEGTVQKDLGGDLERGESIARQRGNLVATVWRDRRLVYAMSTNSDPTTPATVQRKGKDGTTHTVSCPRNVVAYNKYMGGVDHADQLRNYYHVRCKSRKFYRYLFWFAFDCAVVNAFILWKNYQPLTDVSVRQQNIKHFRIALANGLIGSYNSRQRYAVPTSVKEASIHSRCPPRKRARTASSTPITGPHFPIKGNRGKCFFCWNIRGERHETNVRCRQCGKALCVESRDPPGPSCFERYHSHSQ</sequence>
<feature type="region of interest" description="Disordered" evidence="1">
    <location>
        <begin position="24"/>
        <end position="81"/>
    </location>
</feature>
<dbReference type="PANTHER" id="PTHR46599">
    <property type="entry name" value="PIGGYBAC TRANSPOSABLE ELEMENT-DERIVED PROTEIN 4"/>
    <property type="match status" value="1"/>
</dbReference>
<feature type="compositionally biased region" description="Pro residues" evidence="1">
    <location>
        <begin position="54"/>
        <end position="71"/>
    </location>
</feature>
<feature type="domain" description="PiggyBac transposable element-derived protein" evidence="2">
    <location>
        <begin position="180"/>
        <end position="287"/>
    </location>
</feature>
<dbReference type="Pfam" id="PF13843">
    <property type="entry name" value="DDE_Tnp_1_7"/>
    <property type="match status" value="2"/>
</dbReference>
<feature type="domain" description="PiggyBac transposable element-derived protein" evidence="2">
    <location>
        <begin position="84"/>
        <end position="164"/>
    </location>
</feature>
<evidence type="ECO:0000256" key="1">
    <source>
        <dbReference type="SAM" id="MobiDB-lite"/>
    </source>
</evidence>
<proteinExistence type="predicted"/>
<dbReference type="AlphaFoldDB" id="A0AA35QT60"/>
<dbReference type="PANTHER" id="PTHR46599:SF2">
    <property type="entry name" value="PIGGYBAC TRANSPOSABLE ELEMENT-DERIVED PROTEIN 4-LIKE"/>
    <property type="match status" value="1"/>
</dbReference>
<dbReference type="InterPro" id="IPR029526">
    <property type="entry name" value="PGBD"/>
</dbReference>
<reference evidence="3" key="1">
    <citation type="submission" date="2023-03" db="EMBL/GenBank/DDBJ databases">
        <authorList>
            <person name="Steffen K."/>
            <person name="Cardenas P."/>
        </authorList>
    </citation>
    <scope>NUCLEOTIDE SEQUENCE</scope>
</reference>
<evidence type="ECO:0000313" key="4">
    <source>
        <dbReference type="Proteomes" id="UP001174909"/>
    </source>
</evidence>
<feature type="compositionally biased region" description="Basic and acidic residues" evidence="1">
    <location>
        <begin position="42"/>
        <end position="53"/>
    </location>
</feature>
<evidence type="ECO:0000313" key="3">
    <source>
        <dbReference type="EMBL" id="CAI7991080.1"/>
    </source>
</evidence>
<name>A0AA35QT60_GEOBA</name>
<accession>A0AA35QT60</accession>
<gene>
    <name evidence="3" type="ORF">GBAR_LOCUS621</name>
</gene>
<dbReference type="EMBL" id="CASHTH010000102">
    <property type="protein sequence ID" value="CAI7991080.1"/>
    <property type="molecule type" value="Genomic_DNA"/>
</dbReference>